<evidence type="ECO:0000256" key="5">
    <source>
        <dbReference type="ARBA" id="ARBA00023136"/>
    </source>
</evidence>
<reference evidence="10" key="1">
    <citation type="submission" date="2025-08" db="UniProtKB">
        <authorList>
            <consortium name="Ensembl"/>
        </authorList>
    </citation>
    <scope>IDENTIFICATION</scope>
</reference>
<name>A0A674K215_9SAUR</name>
<proteinExistence type="predicted"/>
<keyword evidence="7" id="KW-0325">Glycoprotein</keyword>
<dbReference type="Ensembl" id="ENSTMTT00000027964.1">
    <property type="protein sequence ID" value="ENSTMTP00000026988.1"/>
    <property type="gene ID" value="ENSTMTG00000019725.1"/>
</dbReference>
<dbReference type="GO" id="GO:0005886">
    <property type="term" value="C:plasma membrane"/>
    <property type="evidence" value="ECO:0007669"/>
    <property type="project" value="TreeGrafter"/>
</dbReference>
<protein>
    <recommendedName>
        <fullName evidence="9">Immunoglobulin V-set domain-containing protein</fullName>
    </recommendedName>
</protein>
<evidence type="ECO:0000256" key="6">
    <source>
        <dbReference type="ARBA" id="ARBA00023157"/>
    </source>
</evidence>
<organism evidence="10 11">
    <name type="scientific">Terrapene triunguis</name>
    <name type="common">Three-toed box turtle</name>
    <dbReference type="NCBI Taxonomy" id="2587831"/>
    <lineage>
        <taxon>Eukaryota</taxon>
        <taxon>Metazoa</taxon>
        <taxon>Chordata</taxon>
        <taxon>Craniata</taxon>
        <taxon>Vertebrata</taxon>
        <taxon>Euteleostomi</taxon>
        <taxon>Archelosauria</taxon>
        <taxon>Testudinata</taxon>
        <taxon>Testudines</taxon>
        <taxon>Cryptodira</taxon>
        <taxon>Durocryptodira</taxon>
        <taxon>Testudinoidea</taxon>
        <taxon>Emydidae</taxon>
        <taxon>Terrapene</taxon>
    </lineage>
</organism>
<dbReference type="PANTHER" id="PTHR13869:SF19">
    <property type="entry name" value="MYELIN PROTEIN ZERO-LIKE PROTEIN 1"/>
    <property type="match status" value="1"/>
</dbReference>
<dbReference type="InterPro" id="IPR000920">
    <property type="entry name" value="Myelin_P0-rel"/>
</dbReference>
<keyword evidence="8" id="KW-0393">Immunoglobulin domain</keyword>
<dbReference type="InterPro" id="IPR013106">
    <property type="entry name" value="Ig_V-set"/>
</dbReference>
<evidence type="ECO:0000256" key="1">
    <source>
        <dbReference type="ARBA" id="ARBA00004479"/>
    </source>
</evidence>
<evidence type="ECO:0000313" key="11">
    <source>
        <dbReference type="Proteomes" id="UP000472274"/>
    </source>
</evidence>
<dbReference type="Proteomes" id="UP000472274">
    <property type="component" value="Unplaced"/>
</dbReference>
<dbReference type="SUPFAM" id="SSF48726">
    <property type="entry name" value="Immunoglobulin"/>
    <property type="match status" value="1"/>
</dbReference>
<evidence type="ECO:0000256" key="8">
    <source>
        <dbReference type="ARBA" id="ARBA00023319"/>
    </source>
</evidence>
<keyword evidence="2" id="KW-0812">Transmembrane</keyword>
<dbReference type="GeneTree" id="ENSGT00950000185312"/>
<keyword evidence="11" id="KW-1185">Reference proteome</keyword>
<dbReference type="Gene3D" id="2.60.40.10">
    <property type="entry name" value="Immunoglobulins"/>
    <property type="match status" value="1"/>
</dbReference>
<keyword evidence="4" id="KW-1133">Transmembrane helix</keyword>
<dbReference type="PANTHER" id="PTHR13869">
    <property type="entry name" value="MYELIN P0 RELATED"/>
    <property type="match status" value="1"/>
</dbReference>
<keyword evidence="3" id="KW-0732">Signal</keyword>
<dbReference type="Pfam" id="PF07686">
    <property type="entry name" value="V-set"/>
    <property type="match status" value="1"/>
</dbReference>
<reference evidence="10" key="2">
    <citation type="submission" date="2025-09" db="UniProtKB">
        <authorList>
            <consortium name="Ensembl"/>
        </authorList>
    </citation>
    <scope>IDENTIFICATION</scope>
</reference>
<comment type="subcellular location">
    <subcellularLocation>
        <location evidence="1">Membrane</location>
        <topology evidence="1">Single-pass type I membrane protein</topology>
    </subcellularLocation>
</comment>
<keyword evidence="5" id="KW-0472">Membrane</keyword>
<dbReference type="InterPro" id="IPR013783">
    <property type="entry name" value="Ig-like_fold"/>
</dbReference>
<feature type="domain" description="Immunoglobulin V-set" evidence="9">
    <location>
        <begin position="69"/>
        <end position="110"/>
    </location>
</feature>
<dbReference type="InterPro" id="IPR036179">
    <property type="entry name" value="Ig-like_dom_sf"/>
</dbReference>
<evidence type="ECO:0000313" key="10">
    <source>
        <dbReference type="Ensembl" id="ENSTMTP00000026988.1"/>
    </source>
</evidence>
<sequence>MSGAEFGVVFQLQQRFRVQWGGERCEPSRKLISSRPKTFLKVNFSKTAIFPFPLPHPQTVRVSAVDVKTPEELFVANGTEARLPCPFSSSEVISSATSVSWSFQPEGATTSISVRALCLG</sequence>
<evidence type="ECO:0000256" key="4">
    <source>
        <dbReference type="ARBA" id="ARBA00022989"/>
    </source>
</evidence>
<keyword evidence="6" id="KW-1015">Disulfide bond</keyword>
<dbReference type="GO" id="GO:0005925">
    <property type="term" value="C:focal adhesion"/>
    <property type="evidence" value="ECO:0007669"/>
    <property type="project" value="TreeGrafter"/>
</dbReference>
<evidence type="ECO:0000259" key="9">
    <source>
        <dbReference type="Pfam" id="PF07686"/>
    </source>
</evidence>
<dbReference type="AlphaFoldDB" id="A0A674K215"/>
<evidence type="ECO:0000256" key="2">
    <source>
        <dbReference type="ARBA" id="ARBA00022692"/>
    </source>
</evidence>
<dbReference type="InParanoid" id="A0A674K215"/>
<accession>A0A674K215</accession>
<evidence type="ECO:0000256" key="7">
    <source>
        <dbReference type="ARBA" id="ARBA00023180"/>
    </source>
</evidence>
<evidence type="ECO:0000256" key="3">
    <source>
        <dbReference type="ARBA" id="ARBA00022729"/>
    </source>
</evidence>
<dbReference type="GO" id="GO:0009986">
    <property type="term" value="C:cell surface"/>
    <property type="evidence" value="ECO:0007669"/>
    <property type="project" value="TreeGrafter"/>
</dbReference>